<feature type="compositionally biased region" description="Basic and acidic residues" evidence="1">
    <location>
        <begin position="22"/>
        <end position="43"/>
    </location>
</feature>
<evidence type="ECO:0000313" key="3">
    <source>
        <dbReference type="Proteomes" id="UP000299102"/>
    </source>
</evidence>
<keyword evidence="3" id="KW-1185">Reference proteome</keyword>
<comment type="caution">
    <text evidence="2">The sequence shown here is derived from an EMBL/GenBank/DDBJ whole genome shotgun (WGS) entry which is preliminary data.</text>
</comment>
<dbReference type="Proteomes" id="UP000299102">
    <property type="component" value="Unassembled WGS sequence"/>
</dbReference>
<accession>A0A4C1WDZ0</accession>
<organism evidence="2 3">
    <name type="scientific">Eumeta variegata</name>
    <name type="common">Bagworm moth</name>
    <name type="synonym">Eumeta japonica</name>
    <dbReference type="NCBI Taxonomy" id="151549"/>
    <lineage>
        <taxon>Eukaryota</taxon>
        <taxon>Metazoa</taxon>
        <taxon>Ecdysozoa</taxon>
        <taxon>Arthropoda</taxon>
        <taxon>Hexapoda</taxon>
        <taxon>Insecta</taxon>
        <taxon>Pterygota</taxon>
        <taxon>Neoptera</taxon>
        <taxon>Endopterygota</taxon>
        <taxon>Lepidoptera</taxon>
        <taxon>Glossata</taxon>
        <taxon>Ditrysia</taxon>
        <taxon>Tineoidea</taxon>
        <taxon>Psychidae</taxon>
        <taxon>Oiketicinae</taxon>
        <taxon>Eumeta</taxon>
    </lineage>
</organism>
<evidence type="ECO:0000313" key="2">
    <source>
        <dbReference type="EMBL" id="GBP48394.1"/>
    </source>
</evidence>
<sequence length="176" mass="19537">MLVVECSLKTKVVIGGPNPEEPDTRYGGKGSEEREEESREGKRENILMTPLKALGISKLTAKISSLLSTASFQRCLNKVKRHQLTGHFENCTDYPTVGVESTCGFSGFHPVLSFRQNCTNFTFNLATVGVDVQTDDGESVHSCRIQVFNALVPGPYPVLESPLWLRPSTVWRKHLL</sequence>
<reference evidence="2 3" key="1">
    <citation type="journal article" date="2019" name="Commun. Biol.">
        <title>The bagworm genome reveals a unique fibroin gene that provides high tensile strength.</title>
        <authorList>
            <person name="Kono N."/>
            <person name="Nakamura H."/>
            <person name="Ohtoshi R."/>
            <person name="Tomita M."/>
            <person name="Numata K."/>
            <person name="Arakawa K."/>
        </authorList>
    </citation>
    <scope>NUCLEOTIDE SEQUENCE [LARGE SCALE GENOMIC DNA]</scope>
</reference>
<evidence type="ECO:0000256" key="1">
    <source>
        <dbReference type="SAM" id="MobiDB-lite"/>
    </source>
</evidence>
<protein>
    <submittedName>
        <fullName evidence="2">Uncharacterized protein</fullName>
    </submittedName>
</protein>
<gene>
    <name evidence="2" type="ORF">EVAR_36828_1</name>
</gene>
<dbReference type="AlphaFoldDB" id="A0A4C1WDZ0"/>
<feature type="region of interest" description="Disordered" evidence="1">
    <location>
        <begin position="14"/>
        <end position="43"/>
    </location>
</feature>
<name>A0A4C1WDZ0_EUMVA</name>
<proteinExistence type="predicted"/>
<dbReference type="EMBL" id="BGZK01000523">
    <property type="protein sequence ID" value="GBP48394.1"/>
    <property type="molecule type" value="Genomic_DNA"/>
</dbReference>